<dbReference type="Proteomes" id="UP000663846">
    <property type="component" value="Unassembled WGS sequence"/>
</dbReference>
<proteinExistence type="predicted"/>
<name>A0A8H3B4N0_9AGAM</name>
<accession>A0A8H3B4N0</accession>
<dbReference type="AlphaFoldDB" id="A0A8H3B4N0"/>
<evidence type="ECO:0000313" key="3">
    <source>
        <dbReference type="Proteomes" id="UP000663846"/>
    </source>
</evidence>
<feature type="compositionally biased region" description="Polar residues" evidence="1">
    <location>
        <begin position="10"/>
        <end position="20"/>
    </location>
</feature>
<feature type="compositionally biased region" description="Polar residues" evidence="1">
    <location>
        <begin position="292"/>
        <end position="303"/>
    </location>
</feature>
<evidence type="ECO:0008006" key="4">
    <source>
        <dbReference type="Google" id="ProtNLM"/>
    </source>
</evidence>
<dbReference type="EMBL" id="CAJMWS010000483">
    <property type="protein sequence ID" value="CAE6447327.1"/>
    <property type="molecule type" value="Genomic_DNA"/>
</dbReference>
<gene>
    <name evidence="2" type="ORF">RDB_LOCUS140203</name>
</gene>
<comment type="caution">
    <text evidence="2">The sequence shown here is derived from an EMBL/GenBank/DDBJ whole genome shotgun (WGS) entry which is preliminary data.</text>
</comment>
<protein>
    <recommendedName>
        <fullName evidence="4">HNH nuclease domain-containing protein</fullName>
    </recommendedName>
</protein>
<sequence>MPAESEALANATTPLMNPASSDADEIIDSAPQSQLLSESGWRSAISVSNRSVSRAQYQGLDEVSHLGHRCVLTGETRSVQMAHLIPKATKLREIQQLQYAFGRKLDLNCRWFNFYLRADWHDSFDNDPCSWALLPEPATIAQIARKIALEKNRRTQNNYHGPWPDFRHPDWFPTTASGYTYHFLPLMLAECKPPIEIGRRRDANTPEAGDLYDHYLPPYTNFPSLKLHVHPYAVIMNAGPKLSRYNGRFERPLPAPFTDKFFEIQYIYEILKNAHESANPSEPSGPSRAPSHDTQPSSASSGPRRSERFQNHSGGAPFPNSNRSSTSSNPQSAAPGGYADIFDVLDADMEQARDYCDLTPCESLSVSTSARSNDLSSKAPNRGKLFLHDGRVKFGGKGTALWVVDVESARSQGMLLQPEDDLSPKTVRYAAEPARPPPTLDWHHWASKYALWWAMIPEYSKCGALSCNDWVQIHDLPSLTRRVDDTEKR</sequence>
<evidence type="ECO:0000313" key="2">
    <source>
        <dbReference type="EMBL" id="CAE6447327.1"/>
    </source>
</evidence>
<organism evidence="2 3">
    <name type="scientific">Rhizoctonia solani</name>
    <dbReference type="NCBI Taxonomy" id="456999"/>
    <lineage>
        <taxon>Eukaryota</taxon>
        <taxon>Fungi</taxon>
        <taxon>Dikarya</taxon>
        <taxon>Basidiomycota</taxon>
        <taxon>Agaricomycotina</taxon>
        <taxon>Agaricomycetes</taxon>
        <taxon>Cantharellales</taxon>
        <taxon>Ceratobasidiaceae</taxon>
        <taxon>Rhizoctonia</taxon>
    </lineage>
</organism>
<feature type="region of interest" description="Disordered" evidence="1">
    <location>
        <begin position="1"/>
        <end position="23"/>
    </location>
</feature>
<evidence type="ECO:0000256" key="1">
    <source>
        <dbReference type="SAM" id="MobiDB-lite"/>
    </source>
</evidence>
<feature type="region of interest" description="Disordered" evidence="1">
    <location>
        <begin position="276"/>
        <end position="337"/>
    </location>
</feature>
<feature type="compositionally biased region" description="Low complexity" evidence="1">
    <location>
        <begin position="317"/>
        <end position="332"/>
    </location>
</feature>
<reference evidence="2" key="1">
    <citation type="submission" date="2021-01" db="EMBL/GenBank/DDBJ databases">
        <authorList>
            <person name="Kaushik A."/>
        </authorList>
    </citation>
    <scope>NUCLEOTIDE SEQUENCE</scope>
    <source>
        <strain evidence="2">AG1-1C</strain>
    </source>
</reference>